<feature type="region of interest" description="Disordered" evidence="1">
    <location>
        <begin position="94"/>
        <end position="151"/>
    </location>
</feature>
<evidence type="ECO:0000313" key="2">
    <source>
        <dbReference type="EMBL" id="URE04119.1"/>
    </source>
</evidence>
<dbReference type="OrthoDB" id="1709800at2759"/>
<feature type="compositionally biased region" description="Basic and acidic residues" evidence="1">
    <location>
        <begin position="1"/>
        <end position="18"/>
    </location>
</feature>
<accession>A0A9E7G217</accession>
<keyword evidence="3" id="KW-1185">Reference proteome</keyword>
<feature type="compositionally biased region" description="Low complexity" evidence="1">
    <location>
        <begin position="19"/>
        <end position="29"/>
    </location>
</feature>
<dbReference type="InterPro" id="IPR039620">
    <property type="entry name" value="BKI1/MAKR1/3/4"/>
</dbReference>
<dbReference type="PANTHER" id="PTHR33312:SF19">
    <property type="entry name" value="BRI1 KINASE INHIBITOR 1"/>
    <property type="match status" value="1"/>
</dbReference>
<evidence type="ECO:0000313" key="3">
    <source>
        <dbReference type="Proteomes" id="UP001055439"/>
    </source>
</evidence>
<sequence>MDTQEPRRSREKEEEDKAALPPSSSASLSDEFSFTISLHPPINTAPNTLKSDRSTPTVALDMAAADDLFFHGHLLPLHLVASRPSDFSAESFSLPKLNYPRDDSHKNSGENKVKGKAPSMTLSSFFGLGKPRKGDDDREREEEKRRRRKRGFDMSRLLKKYTRVMEHLFFSKGEKKKRHQRRRSCTFSGHSNHREREWWRKKGQLSAPASMMASPRNCGLLSASAMQFSSPNDSSMEELQSAIQAAIAHCKKSVATEEERCKS</sequence>
<name>A0A9E7G217_9LILI</name>
<feature type="compositionally biased region" description="Basic and acidic residues" evidence="1">
    <location>
        <begin position="132"/>
        <end position="144"/>
    </location>
</feature>
<dbReference type="PANTHER" id="PTHR33312">
    <property type="entry name" value="MEMBRANE-ASSOCIATED KINASE REGULATOR 4-RELATED"/>
    <property type="match status" value="1"/>
</dbReference>
<dbReference type="GO" id="GO:0005886">
    <property type="term" value="C:plasma membrane"/>
    <property type="evidence" value="ECO:0007669"/>
    <property type="project" value="InterPro"/>
</dbReference>
<gene>
    <name evidence="2" type="ORF">MUK42_19522</name>
</gene>
<dbReference type="EMBL" id="CP097507">
    <property type="protein sequence ID" value="URE04119.1"/>
    <property type="molecule type" value="Genomic_DNA"/>
</dbReference>
<protein>
    <submittedName>
        <fullName evidence="2">Response to steroid hormone stimulus</fullName>
    </submittedName>
</protein>
<dbReference type="Proteomes" id="UP001055439">
    <property type="component" value="Chromosome 5"/>
</dbReference>
<feature type="compositionally biased region" description="Basic and acidic residues" evidence="1">
    <location>
        <begin position="99"/>
        <end position="113"/>
    </location>
</feature>
<organism evidence="2 3">
    <name type="scientific">Musa troglodytarum</name>
    <name type="common">fe'i banana</name>
    <dbReference type="NCBI Taxonomy" id="320322"/>
    <lineage>
        <taxon>Eukaryota</taxon>
        <taxon>Viridiplantae</taxon>
        <taxon>Streptophyta</taxon>
        <taxon>Embryophyta</taxon>
        <taxon>Tracheophyta</taxon>
        <taxon>Spermatophyta</taxon>
        <taxon>Magnoliopsida</taxon>
        <taxon>Liliopsida</taxon>
        <taxon>Zingiberales</taxon>
        <taxon>Musaceae</taxon>
        <taxon>Musa</taxon>
    </lineage>
</organism>
<reference evidence="2" key="1">
    <citation type="submission" date="2022-05" db="EMBL/GenBank/DDBJ databases">
        <title>The Musa troglodytarum L. genome provides insights into the mechanism of non-climacteric behaviour and enrichment of carotenoids.</title>
        <authorList>
            <person name="Wang J."/>
        </authorList>
    </citation>
    <scope>NUCLEOTIDE SEQUENCE</scope>
    <source>
        <tissue evidence="2">Leaf</tissue>
    </source>
</reference>
<dbReference type="GO" id="GO:0019210">
    <property type="term" value="F:kinase inhibitor activity"/>
    <property type="evidence" value="ECO:0007669"/>
    <property type="project" value="InterPro"/>
</dbReference>
<proteinExistence type="predicted"/>
<feature type="region of interest" description="Disordered" evidence="1">
    <location>
        <begin position="1"/>
        <end position="29"/>
    </location>
</feature>
<dbReference type="AlphaFoldDB" id="A0A9E7G217"/>
<evidence type="ECO:0000256" key="1">
    <source>
        <dbReference type="SAM" id="MobiDB-lite"/>
    </source>
</evidence>